<dbReference type="EMBL" id="UINC01171704">
    <property type="protein sequence ID" value="SVD76405.1"/>
    <property type="molecule type" value="Genomic_DNA"/>
</dbReference>
<accession>A0A382Y0L2</accession>
<gene>
    <name evidence="1" type="ORF">METZ01_LOCUS429259</name>
</gene>
<dbReference type="AlphaFoldDB" id="A0A382Y0L2"/>
<sequence>METIGSASILIHLVEDQKRNISSENI</sequence>
<reference evidence="1" key="1">
    <citation type="submission" date="2018-05" db="EMBL/GenBank/DDBJ databases">
        <authorList>
            <person name="Lanie J.A."/>
            <person name="Ng W.-L."/>
            <person name="Kazmierczak K.M."/>
            <person name="Andrzejewski T.M."/>
            <person name="Davidsen T.M."/>
            <person name="Wayne K.J."/>
            <person name="Tettelin H."/>
            <person name="Glass J.I."/>
            <person name="Rusch D."/>
            <person name="Podicherti R."/>
            <person name="Tsui H.-C.T."/>
            <person name="Winkler M.E."/>
        </authorList>
    </citation>
    <scope>NUCLEOTIDE SEQUENCE</scope>
</reference>
<proteinExistence type="predicted"/>
<protein>
    <submittedName>
        <fullName evidence="1">Uncharacterized protein</fullName>
    </submittedName>
</protein>
<organism evidence="1">
    <name type="scientific">marine metagenome</name>
    <dbReference type="NCBI Taxonomy" id="408172"/>
    <lineage>
        <taxon>unclassified sequences</taxon>
        <taxon>metagenomes</taxon>
        <taxon>ecological metagenomes</taxon>
    </lineage>
</organism>
<name>A0A382Y0L2_9ZZZZ</name>
<evidence type="ECO:0000313" key="1">
    <source>
        <dbReference type="EMBL" id="SVD76405.1"/>
    </source>
</evidence>